<dbReference type="STRING" id="329046.A0A1Y2BK74"/>
<dbReference type="PANTHER" id="PTHR23108">
    <property type="entry name" value="METHYLTRANSFERASE-RELATED"/>
    <property type="match status" value="1"/>
</dbReference>
<dbReference type="Pfam" id="PF10294">
    <property type="entry name" value="Methyltransf_16"/>
    <property type="match status" value="1"/>
</dbReference>
<accession>A0A1Y2BK74</accession>
<reference evidence="1 2" key="1">
    <citation type="submission" date="2016-07" db="EMBL/GenBank/DDBJ databases">
        <title>Pervasive Adenine N6-methylation of Active Genes in Fungi.</title>
        <authorList>
            <consortium name="DOE Joint Genome Institute"/>
            <person name="Mondo S.J."/>
            <person name="Dannebaum R.O."/>
            <person name="Kuo R.C."/>
            <person name="Labutti K."/>
            <person name="Haridas S."/>
            <person name="Kuo A."/>
            <person name="Salamov A."/>
            <person name="Ahrendt S.R."/>
            <person name="Lipzen A."/>
            <person name="Sullivan W."/>
            <person name="Andreopoulos W.B."/>
            <person name="Clum A."/>
            <person name="Lindquist E."/>
            <person name="Daum C."/>
            <person name="Ramamoorthy G.K."/>
            <person name="Gryganskyi A."/>
            <person name="Culley D."/>
            <person name="Magnuson J.K."/>
            <person name="James T.Y."/>
            <person name="O'Malley M.A."/>
            <person name="Stajich J.E."/>
            <person name="Spatafora J.W."/>
            <person name="Visel A."/>
            <person name="Grigoriev I.V."/>
        </authorList>
    </citation>
    <scope>NUCLEOTIDE SEQUENCE [LARGE SCALE GENOMIC DNA]</scope>
    <source>
        <strain evidence="1 2">JEL800</strain>
    </source>
</reference>
<dbReference type="GO" id="GO:0005634">
    <property type="term" value="C:nucleus"/>
    <property type="evidence" value="ECO:0007669"/>
    <property type="project" value="TreeGrafter"/>
</dbReference>
<dbReference type="InterPro" id="IPR019410">
    <property type="entry name" value="Methyltransf_16"/>
</dbReference>
<keyword evidence="2" id="KW-1185">Reference proteome</keyword>
<comment type="caution">
    <text evidence="1">The sequence shown here is derived from an EMBL/GenBank/DDBJ whole genome shotgun (WGS) entry which is preliminary data.</text>
</comment>
<name>A0A1Y2BK74_9FUNG</name>
<evidence type="ECO:0000313" key="2">
    <source>
        <dbReference type="Proteomes" id="UP000193642"/>
    </source>
</evidence>
<dbReference type="Gene3D" id="3.40.50.150">
    <property type="entry name" value="Vaccinia Virus protein VP39"/>
    <property type="match status" value="1"/>
</dbReference>
<evidence type="ECO:0000313" key="1">
    <source>
        <dbReference type="EMBL" id="ORY35163.1"/>
    </source>
</evidence>
<protein>
    <recommendedName>
        <fullName evidence="3">S-adenosyl-L-methionine-dependent methyltransferase</fullName>
    </recommendedName>
</protein>
<dbReference type="CDD" id="cd02440">
    <property type="entry name" value="AdoMet_MTases"/>
    <property type="match status" value="1"/>
</dbReference>
<dbReference type="SUPFAM" id="SSF53335">
    <property type="entry name" value="S-adenosyl-L-methionine-dependent methyltransferases"/>
    <property type="match status" value="1"/>
</dbReference>
<dbReference type="PANTHER" id="PTHR23108:SF0">
    <property type="entry name" value="METHYLTRANSFERASE-LIKE PROTEIN 22"/>
    <property type="match status" value="1"/>
</dbReference>
<evidence type="ECO:0008006" key="3">
    <source>
        <dbReference type="Google" id="ProtNLM"/>
    </source>
</evidence>
<gene>
    <name evidence="1" type="ORF">BCR33DRAFT_790723</name>
</gene>
<dbReference type="Proteomes" id="UP000193642">
    <property type="component" value="Unassembled WGS sequence"/>
</dbReference>
<proteinExistence type="predicted"/>
<organism evidence="1 2">
    <name type="scientific">Rhizoclosmatium globosum</name>
    <dbReference type="NCBI Taxonomy" id="329046"/>
    <lineage>
        <taxon>Eukaryota</taxon>
        <taxon>Fungi</taxon>
        <taxon>Fungi incertae sedis</taxon>
        <taxon>Chytridiomycota</taxon>
        <taxon>Chytridiomycota incertae sedis</taxon>
        <taxon>Chytridiomycetes</taxon>
        <taxon>Chytridiales</taxon>
        <taxon>Chytriomycetaceae</taxon>
        <taxon>Rhizoclosmatium</taxon>
    </lineage>
</organism>
<dbReference type="InterPro" id="IPR029063">
    <property type="entry name" value="SAM-dependent_MTases_sf"/>
</dbReference>
<dbReference type="AlphaFoldDB" id="A0A1Y2BK74"/>
<sequence length="318" mass="35801">MQTYPSVDIETLETCLLSVDKRSVKAVIPVLDQINSFLSARSQFTDTTLEKHISNWLTSVMSVWTKRVPLDSVDLDCEMERVANLLACISDVPVVASQWVRRMELDGDTVIDVHEMSCTDEDVGANVWKAGCLFAYFIARKKIPVPTSPILELGCGTAVVGIAAAKYGAKHVYATDYLDKVLDNAIVNVEANGCADAVSVLKLDWAWVSDEKQLPLTTILSDKAGARIYITTELRVSRFSNYTIEFEERMVKSGFRVVFCEDFGRKELLDWTLDGDLYGKRVVEDLFKSGKEKRFRYYVYERGVAHSVENEPTCTKME</sequence>
<dbReference type="EMBL" id="MCGO01000060">
    <property type="protein sequence ID" value="ORY35163.1"/>
    <property type="molecule type" value="Genomic_DNA"/>
</dbReference>
<dbReference type="OrthoDB" id="443981at2759"/>
<dbReference type="GO" id="GO:0008276">
    <property type="term" value="F:protein methyltransferase activity"/>
    <property type="evidence" value="ECO:0007669"/>
    <property type="project" value="InterPro"/>
</dbReference>
<dbReference type="InterPro" id="IPR038899">
    <property type="entry name" value="METTL22"/>
</dbReference>